<name>A0AAD5VVK3_9AGAR</name>
<proteinExistence type="predicted"/>
<evidence type="ECO:0000313" key="2">
    <source>
        <dbReference type="EMBL" id="KAJ3568224.1"/>
    </source>
</evidence>
<protein>
    <submittedName>
        <fullName evidence="2">Uncharacterized protein</fullName>
    </submittedName>
</protein>
<feature type="compositionally biased region" description="Polar residues" evidence="1">
    <location>
        <begin position="28"/>
        <end position="47"/>
    </location>
</feature>
<feature type="region of interest" description="Disordered" evidence="1">
    <location>
        <begin position="23"/>
        <end position="76"/>
    </location>
</feature>
<reference evidence="2" key="1">
    <citation type="submission" date="2022-07" db="EMBL/GenBank/DDBJ databases">
        <title>Genome Sequence of Leucocoprinus birnbaumii.</title>
        <authorList>
            <person name="Buettner E."/>
        </authorList>
    </citation>
    <scope>NUCLEOTIDE SEQUENCE</scope>
    <source>
        <strain evidence="2">VT141</strain>
    </source>
</reference>
<evidence type="ECO:0000256" key="1">
    <source>
        <dbReference type="SAM" id="MobiDB-lite"/>
    </source>
</evidence>
<dbReference type="AlphaFoldDB" id="A0AAD5VVK3"/>
<accession>A0AAD5VVK3</accession>
<organism evidence="2 3">
    <name type="scientific">Leucocoprinus birnbaumii</name>
    <dbReference type="NCBI Taxonomy" id="56174"/>
    <lineage>
        <taxon>Eukaryota</taxon>
        <taxon>Fungi</taxon>
        <taxon>Dikarya</taxon>
        <taxon>Basidiomycota</taxon>
        <taxon>Agaricomycotina</taxon>
        <taxon>Agaricomycetes</taxon>
        <taxon>Agaricomycetidae</taxon>
        <taxon>Agaricales</taxon>
        <taxon>Agaricineae</taxon>
        <taxon>Agaricaceae</taxon>
        <taxon>Leucocoprinus</taxon>
    </lineage>
</organism>
<feature type="compositionally biased region" description="Acidic residues" evidence="1">
    <location>
        <begin position="50"/>
        <end position="76"/>
    </location>
</feature>
<keyword evidence="3" id="KW-1185">Reference proteome</keyword>
<evidence type="ECO:0000313" key="3">
    <source>
        <dbReference type="Proteomes" id="UP001213000"/>
    </source>
</evidence>
<dbReference type="Proteomes" id="UP001213000">
    <property type="component" value="Unassembled WGS sequence"/>
</dbReference>
<gene>
    <name evidence="2" type="ORF">NP233_g5855</name>
</gene>
<comment type="caution">
    <text evidence="2">The sequence shown here is derived from an EMBL/GenBank/DDBJ whole genome shotgun (WGS) entry which is preliminary data.</text>
</comment>
<sequence>MAHSNCPGCLYDKQRRAVRAELRRQRQHFASQPVHQNQPQTAASPSSIPDLEESEVEDSEEEASEGDWETDEEQEDEYRDMVDAMVSHALAYSKAMKGTMATDKERKHAEKVLAALRVVEAAAEDLPLPVGNGNGKGKQVKGKGEPQYFYWEEVELIDVVWPPGNQEWEARTIIKLDAFGLWLWRRSRNPNENEDDASDDEIFLR</sequence>
<dbReference type="EMBL" id="JANIEX010000359">
    <property type="protein sequence ID" value="KAJ3568224.1"/>
    <property type="molecule type" value="Genomic_DNA"/>
</dbReference>